<sequence>MDSSRPITTTYPDSETEIEDDIGLLDNFSDTDLPYKPFTKRSRPNIFLFKLKEFLTFPSQFFFALAGLMGIANYVRQIVKIIPTKPATICLSQKGVSNSNNNDRRRTVKVDQWIKENVKSLEGVFKPSWWAPNGHLQTFYTVLADFTKVDKVHYTRTYLRLPDGGTIGIDMTPENGTSLPEETPTVIVCHGLTGGSHESYVRNVLSWVIRPKQEVGMGARAIVVNFRGCAGVPVTTPQMYSAGTTMDLASALHFIRNRYPSSPLYGIGFSLGASVLSRYLGETGESSLLSSGIILGCPWDLNAMSHKLDHDWFTSRVYSSALGKNVLNLFFKAYNSKPSIFDHEDSLVKDTIDSLKEEKKIMGSNTRLRRVDDLMVCKIGGPSNIGAWPFKNADEYYHWASPRRLVDRIRVPVLAINAFDDPVCDCTALPLEELKASSHVITAITGSGGHLGWFDGPFPLWAPKKSKQRWVLRPVSEFLTAAARDLHTAGGPVKVTEEDGWEWVKEGGHGIPSLDRRGWKVLKEGEEVKGENDEGETGVIQGL</sequence>
<dbReference type="Gene3D" id="3.40.50.1820">
    <property type="entry name" value="alpha/beta hydrolase"/>
    <property type="match status" value="1"/>
</dbReference>
<evidence type="ECO:0000313" key="3">
    <source>
        <dbReference type="EMBL" id="WWC85872.1"/>
    </source>
</evidence>
<dbReference type="GeneID" id="91091411"/>
<dbReference type="EMBL" id="CP144098">
    <property type="protein sequence ID" value="WWC85872.1"/>
    <property type="molecule type" value="Genomic_DNA"/>
</dbReference>
<feature type="domain" description="AB hydrolase-1" evidence="2">
    <location>
        <begin position="184"/>
        <end position="322"/>
    </location>
</feature>
<dbReference type="Proteomes" id="UP001355207">
    <property type="component" value="Chromosome 1"/>
</dbReference>
<name>A0AAX4JM48_9TREE</name>
<evidence type="ECO:0000256" key="1">
    <source>
        <dbReference type="ARBA" id="ARBA00010884"/>
    </source>
</evidence>
<gene>
    <name evidence="3" type="ORF">L201_000739</name>
</gene>
<dbReference type="InterPro" id="IPR029058">
    <property type="entry name" value="AB_hydrolase_fold"/>
</dbReference>
<dbReference type="RefSeq" id="XP_066072635.1">
    <property type="nucleotide sequence ID" value="XM_066216538.1"/>
</dbReference>
<accession>A0AAX4JM48</accession>
<dbReference type="Pfam" id="PF00561">
    <property type="entry name" value="Abhydrolase_1"/>
    <property type="match status" value="1"/>
</dbReference>
<keyword evidence="4" id="KW-1185">Reference proteome</keyword>
<evidence type="ECO:0000313" key="4">
    <source>
        <dbReference type="Proteomes" id="UP001355207"/>
    </source>
</evidence>
<dbReference type="FunFam" id="3.40.50.1820:FF:000217">
    <property type="entry name" value="Unplaced genomic scaffold supercont2.4, whole genome shotgun sequence"/>
    <property type="match status" value="1"/>
</dbReference>
<protein>
    <recommendedName>
        <fullName evidence="2">AB hydrolase-1 domain-containing protein</fullName>
    </recommendedName>
</protein>
<reference evidence="3 4" key="1">
    <citation type="submission" date="2024-01" db="EMBL/GenBank/DDBJ databases">
        <title>Comparative genomics of Cryptococcus and Kwoniella reveals pathogenesis evolution and contrasting modes of karyotype evolution via chromosome fusion or intercentromeric recombination.</title>
        <authorList>
            <person name="Coelho M.A."/>
            <person name="David-Palma M."/>
            <person name="Shea T."/>
            <person name="Bowers K."/>
            <person name="McGinley-Smith S."/>
            <person name="Mohammad A.W."/>
            <person name="Gnirke A."/>
            <person name="Yurkov A.M."/>
            <person name="Nowrousian M."/>
            <person name="Sun S."/>
            <person name="Cuomo C.A."/>
            <person name="Heitman J."/>
        </authorList>
    </citation>
    <scope>NUCLEOTIDE SEQUENCE [LARGE SCALE GENOMIC DNA]</scope>
    <source>
        <strain evidence="3 4">CBS 6074</strain>
    </source>
</reference>
<dbReference type="SUPFAM" id="SSF53474">
    <property type="entry name" value="alpha/beta-Hydrolases"/>
    <property type="match status" value="1"/>
</dbReference>
<evidence type="ECO:0000259" key="2">
    <source>
        <dbReference type="Pfam" id="PF00561"/>
    </source>
</evidence>
<dbReference type="PANTHER" id="PTHR10794:SF63">
    <property type="entry name" value="ALPHA_BETA HYDROLASE 1, ISOFORM A"/>
    <property type="match status" value="1"/>
</dbReference>
<dbReference type="GO" id="GO:0051792">
    <property type="term" value="P:medium-chain fatty acid biosynthetic process"/>
    <property type="evidence" value="ECO:0007669"/>
    <property type="project" value="TreeGrafter"/>
</dbReference>
<proteinExistence type="inferred from homology"/>
<dbReference type="GO" id="GO:0047372">
    <property type="term" value="F:monoacylglycerol lipase activity"/>
    <property type="evidence" value="ECO:0007669"/>
    <property type="project" value="TreeGrafter"/>
</dbReference>
<comment type="similarity">
    <text evidence="1">Belongs to the AB hydrolase superfamily. AB hydrolase 4 family.</text>
</comment>
<dbReference type="InterPro" id="IPR000073">
    <property type="entry name" value="AB_hydrolase_1"/>
</dbReference>
<dbReference type="PANTHER" id="PTHR10794">
    <property type="entry name" value="ABHYDROLASE DOMAIN-CONTAINING PROTEIN"/>
    <property type="match status" value="1"/>
</dbReference>
<dbReference type="GO" id="GO:0008126">
    <property type="term" value="F:acetylesterase activity"/>
    <property type="evidence" value="ECO:0007669"/>
    <property type="project" value="TreeGrafter"/>
</dbReference>
<dbReference type="InterPro" id="IPR050960">
    <property type="entry name" value="AB_hydrolase_4_sf"/>
</dbReference>
<dbReference type="GO" id="GO:0051793">
    <property type="term" value="P:medium-chain fatty acid catabolic process"/>
    <property type="evidence" value="ECO:0007669"/>
    <property type="project" value="TreeGrafter"/>
</dbReference>
<organism evidence="3 4">
    <name type="scientific">Kwoniella dendrophila CBS 6074</name>
    <dbReference type="NCBI Taxonomy" id="1295534"/>
    <lineage>
        <taxon>Eukaryota</taxon>
        <taxon>Fungi</taxon>
        <taxon>Dikarya</taxon>
        <taxon>Basidiomycota</taxon>
        <taxon>Agaricomycotina</taxon>
        <taxon>Tremellomycetes</taxon>
        <taxon>Tremellales</taxon>
        <taxon>Cryptococcaceae</taxon>
        <taxon>Kwoniella</taxon>
    </lineage>
</organism>
<dbReference type="AlphaFoldDB" id="A0AAX4JM48"/>